<organism evidence="3">
    <name type="scientific">Ixodes ricinus</name>
    <name type="common">Common tick</name>
    <name type="synonym">Acarus ricinus</name>
    <dbReference type="NCBI Taxonomy" id="34613"/>
    <lineage>
        <taxon>Eukaryota</taxon>
        <taxon>Metazoa</taxon>
        <taxon>Ecdysozoa</taxon>
        <taxon>Arthropoda</taxon>
        <taxon>Chelicerata</taxon>
        <taxon>Arachnida</taxon>
        <taxon>Acari</taxon>
        <taxon>Parasitiformes</taxon>
        <taxon>Ixodida</taxon>
        <taxon>Ixodoidea</taxon>
        <taxon>Ixodidae</taxon>
        <taxon>Ixodinae</taxon>
        <taxon>Ixodes</taxon>
    </lineage>
</organism>
<protein>
    <submittedName>
        <fullName evidence="3">Putative secreted protein</fullName>
    </submittedName>
</protein>
<keyword evidence="2" id="KW-0812">Transmembrane</keyword>
<evidence type="ECO:0000256" key="2">
    <source>
        <dbReference type="SAM" id="Phobius"/>
    </source>
</evidence>
<feature type="region of interest" description="Disordered" evidence="1">
    <location>
        <begin position="175"/>
        <end position="194"/>
    </location>
</feature>
<name>A0A6B0V0I8_IXORI</name>
<accession>A0A6B0V0I8</accession>
<reference evidence="3" key="1">
    <citation type="submission" date="2019-12" db="EMBL/GenBank/DDBJ databases">
        <title>An insight into the sialome of adult female Ixodes ricinus ticks feeding for 6 days.</title>
        <authorList>
            <person name="Perner J."/>
            <person name="Ribeiro J.M.C."/>
        </authorList>
    </citation>
    <scope>NUCLEOTIDE SEQUENCE</scope>
    <source>
        <strain evidence="3">Semi-engorged</strain>
        <tissue evidence="3">Salivary glands</tissue>
    </source>
</reference>
<feature type="compositionally biased region" description="Polar residues" evidence="1">
    <location>
        <begin position="178"/>
        <end position="194"/>
    </location>
</feature>
<dbReference type="EMBL" id="GIFC01013667">
    <property type="protein sequence ID" value="MXU95750.1"/>
    <property type="molecule type" value="Transcribed_RNA"/>
</dbReference>
<evidence type="ECO:0000313" key="3">
    <source>
        <dbReference type="EMBL" id="MXU95750.1"/>
    </source>
</evidence>
<evidence type="ECO:0000256" key="1">
    <source>
        <dbReference type="SAM" id="MobiDB-lite"/>
    </source>
</evidence>
<feature type="transmembrane region" description="Helical" evidence="2">
    <location>
        <begin position="12"/>
        <end position="33"/>
    </location>
</feature>
<sequence length="194" mass="20824">MVGVSGGRRGGMFLLVTGSLPAAVAGFASRYVALESTVGRRHLLNINSRFPFVENRQSRHANPCCRPSIRAHSQSPPPGLQIALPTPALRRLAVQGYQCPSLAAEPPRDRHSPGHMAKGSPFPPVLLQTSLVDCSEVRHGPGQAARLRRSWYQLQPCSARTLSRQLVSSLPTACHVPSASSCTLGSHSIRPQSP</sequence>
<proteinExistence type="predicted"/>
<dbReference type="AlphaFoldDB" id="A0A6B0V0I8"/>
<keyword evidence="2" id="KW-0472">Membrane</keyword>
<keyword evidence="2" id="KW-1133">Transmembrane helix</keyword>